<dbReference type="EMBL" id="REGW02000011">
    <property type="protein sequence ID" value="KAE8289573.1"/>
    <property type="molecule type" value="Genomic_DNA"/>
</dbReference>
<gene>
    <name evidence="2" type="ORF">D5F01_LYC11277</name>
</gene>
<evidence type="ECO:0000313" key="3">
    <source>
        <dbReference type="Proteomes" id="UP000424527"/>
    </source>
</evidence>
<proteinExistence type="predicted"/>
<reference evidence="2 3" key="1">
    <citation type="submission" date="2019-07" db="EMBL/GenBank/DDBJ databases">
        <title>Chromosome genome assembly for large yellow croaker.</title>
        <authorList>
            <person name="Xiao S."/>
        </authorList>
    </citation>
    <scope>NUCLEOTIDE SEQUENCE [LARGE SCALE GENOMIC DNA]</scope>
    <source>
        <strain evidence="2">JMULYC20181020</strain>
        <tissue evidence="2">Muscle</tissue>
    </source>
</reference>
<name>A0A6G0IE34_LARCR</name>
<feature type="coiled-coil region" evidence="1">
    <location>
        <begin position="114"/>
        <end position="275"/>
    </location>
</feature>
<accession>A0A6G0IE34</accession>
<comment type="caution">
    <text evidence="2">The sequence shown here is derived from an EMBL/GenBank/DDBJ whole genome shotgun (WGS) entry which is preliminary data.</text>
</comment>
<evidence type="ECO:0008006" key="4">
    <source>
        <dbReference type="Google" id="ProtNLM"/>
    </source>
</evidence>
<evidence type="ECO:0000313" key="2">
    <source>
        <dbReference type="EMBL" id="KAE8289573.1"/>
    </source>
</evidence>
<protein>
    <recommendedName>
        <fullName evidence="4">Trichohyalin-plectin-homology domain-containing protein</fullName>
    </recommendedName>
</protein>
<keyword evidence="3" id="KW-1185">Reference proteome</keyword>
<evidence type="ECO:0000256" key="1">
    <source>
        <dbReference type="SAM" id="Coils"/>
    </source>
</evidence>
<dbReference type="AlphaFoldDB" id="A0A6G0IE34"/>
<keyword evidence="1" id="KW-0175">Coiled coil</keyword>
<sequence>MTGFIARGSQPEGSLDRANEVNVFFNRFSGLTGASVQPSLRKEGEARCPEGILLKARWLKNHGGGCEEITFRRPNEDYIKRADIHQLYQNSIVRDLNSKVLNRIHCDIENNRMIENKKIEKERAKHENMKHEQMIRLKNEEAQMREHQEFLNKRLQAQSVAQAQRRQISEKECEKRRQQHQKLKEQAMLNERIAREARERSRQAEELAESKKRELRARIRELRARTEEIFEKRLDCEREAQLVLLEEQRTELARLELEEKRRQRKTEQAEKFRQLQIHKQIVSDKLAAFKDEQAINVSLRERQRPERDVALIEAEREKQPAIDAERKAQVLESIAAHRQSVMWETETKKREQRQRAVEERKAQIAEHWLFLEHQRLRAQEIKEKNIQLMRDNEMMAAEKRARLEQQRKEEHDAAVRKAEEVQRRDERLQQHVAGELRKATEVLHQHRGRVLLRPTHKLLPMHLPHASLQRAPSTGRRSCCGTYPGATAQIRPAVTVE</sequence>
<organism evidence="2 3">
    <name type="scientific">Larimichthys crocea</name>
    <name type="common">Large yellow croaker</name>
    <name type="synonym">Pseudosciaena crocea</name>
    <dbReference type="NCBI Taxonomy" id="215358"/>
    <lineage>
        <taxon>Eukaryota</taxon>
        <taxon>Metazoa</taxon>
        <taxon>Chordata</taxon>
        <taxon>Craniata</taxon>
        <taxon>Vertebrata</taxon>
        <taxon>Euteleostomi</taxon>
        <taxon>Actinopterygii</taxon>
        <taxon>Neopterygii</taxon>
        <taxon>Teleostei</taxon>
        <taxon>Neoteleostei</taxon>
        <taxon>Acanthomorphata</taxon>
        <taxon>Eupercaria</taxon>
        <taxon>Sciaenidae</taxon>
        <taxon>Larimichthys</taxon>
    </lineage>
</organism>
<dbReference type="Proteomes" id="UP000424527">
    <property type="component" value="Unassembled WGS sequence"/>
</dbReference>
<feature type="coiled-coil region" evidence="1">
    <location>
        <begin position="371"/>
        <end position="409"/>
    </location>
</feature>